<feature type="domain" description="UspA" evidence="1">
    <location>
        <begin position="3"/>
        <end position="118"/>
    </location>
</feature>
<dbReference type="RefSeq" id="WP_330152417.1">
    <property type="nucleotide sequence ID" value="NZ_JAUZMZ010000064.1"/>
</dbReference>
<dbReference type="Proteomes" id="UP001331936">
    <property type="component" value="Unassembled WGS sequence"/>
</dbReference>
<comment type="caution">
    <text evidence="2">The sequence shown here is derived from an EMBL/GenBank/DDBJ whole genome shotgun (WGS) entry which is preliminary data.</text>
</comment>
<dbReference type="SUPFAM" id="SSF52402">
    <property type="entry name" value="Adenine nucleotide alpha hydrolases-like"/>
    <property type="match status" value="1"/>
</dbReference>
<name>A0ABU7JUN3_9NOCA</name>
<proteinExistence type="predicted"/>
<protein>
    <submittedName>
        <fullName evidence="2">Universal stress protein</fullName>
    </submittedName>
</protein>
<gene>
    <name evidence="2" type="ORF">Q8814_12885</name>
</gene>
<evidence type="ECO:0000313" key="2">
    <source>
        <dbReference type="EMBL" id="MEE2032997.1"/>
    </source>
</evidence>
<dbReference type="InterPro" id="IPR006016">
    <property type="entry name" value="UspA"/>
</dbReference>
<accession>A0ABU7JUN3</accession>
<sequence length="121" mass="12506">MPVAVVHTDTPEGRAALTAGAREATDRQQPLLVLHVLDDASASDVEAVRATVGSVLGDDGWELRTAVHDGDPTGALIDLVAGSGAERLVVGSRGRNAVGKFLLERLLIEAPVPVLVVKTPA</sequence>
<dbReference type="Gene3D" id="3.40.50.620">
    <property type="entry name" value="HUPs"/>
    <property type="match status" value="1"/>
</dbReference>
<dbReference type="Pfam" id="PF00582">
    <property type="entry name" value="Usp"/>
    <property type="match status" value="1"/>
</dbReference>
<dbReference type="EMBL" id="JAUZMZ010000064">
    <property type="protein sequence ID" value="MEE2032997.1"/>
    <property type="molecule type" value="Genomic_DNA"/>
</dbReference>
<keyword evidence="3" id="KW-1185">Reference proteome</keyword>
<dbReference type="InterPro" id="IPR014729">
    <property type="entry name" value="Rossmann-like_a/b/a_fold"/>
</dbReference>
<evidence type="ECO:0000259" key="1">
    <source>
        <dbReference type="Pfam" id="PF00582"/>
    </source>
</evidence>
<reference evidence="2 3" key="1">
    <citation type="submission" date="2023-08" db="EMBL/GenBank/DDBJ databases">
        <authorList>
            <person name="Girao M."/>
            <person name="Carvalho M.F."/>
        </authorList>
    </citation>
    <scope>NUCLEOTIDE SEQUENCE [LARGE SCALE GENOMIC DNA]</scope>
    <source>
        <strain evidence="2 3">CC-R104</strain>
    </source>
</reference>
<evidence type="ECO:0000313" key="3">
    <source>
        <dbReference type="Proteomes" id="UP001331936"/>
    </source>
</evidence>
<dbReference type="CDD" id="cd00293">
    <property type="entry name" value="USP-like"/>
    <property type="match status" value="1"/>
</dbReference>
<organism evidence="2 3">
    <name type="scientific">Rhodococcus chondri</name>
    <dbReference type="NCBI Taxonomy" id="3065941"/>
    <lineage>
        <taxon>Bacteria</taxon>
        <taxon>Bacillati</taxon>
        <taxon>Actinomycetota</taxon>
        <taxon>Actinomycetes</taxon>
        <taxon>Mycobacteriales</taxon>
        <taxon>Nocardiaceae</taxon>
        <taxon>Rhodococcus</taxon>
    </lineage>
</organism>